<dbReference type="EMBL" id="JAHOPB010000003">
    <property type="protein sequence ID" value="MBU8876962.1"/>
    <property type="molecule type" value="Genomic_DNA"/>
</dbReference>
<keyword evidence="1" id="KW-0732">Signal</keyword>
<accession>A0ABS6ITC1</accession>
<proteinExistence type="predicted"/>
<dbReference type="Pfam" id="PF02643">
    <property type="entry name" value="DUF192"/>
    <property type="match status" value="1"/>
</dbReference>
<dbReference type="PANTHER" id="PTHR37953">
    <property type="entry name" value="UPF0127 PROTEIN MJ1496"/>
    <property type="match status" value="1"/>
</dbReference>
<feature type="chain" id="PRO_5047212771" evidence="1">
    <location>
        <begin position="30"/>
        <end position="164"/>
    </location>
</feature>
<evidence type="ECO:0000313" key="2">
    <source>
        <dbReference type="EMBL" id="MBU8876962.1"/>
    </source>
</evidence>
<reference evidence="2 3" key="1">
    <citation type="submission" date="2021-06" db="EMBL/GenBank/DDBJ databases">
        <authorList>
            <person name="Lee D.H."/>
        </authorList>
    </citation>
    <scope>NUCLEOTIDE SEQUENCE [LARGE SCALE GENOMIC DNA]</scope>
    <source>
        <strain evidence="2 3">MMS21-HV4-11</strain>
    </source>
</reference>
<organism evidence="2 3">
    <name type="scientific">Reyranella humidisoli</name>
    <dbReference type="NCBI Taxonomy" id="2849149"/>
    <lineage>
        <taxon>Bacteria</taxon>
        <taxon>Pseudomonadati</taxon>
        <taxon>Pseudomonadota</taxon>
        <taxon>Alphaproteobacteria</taxon>
        <taxon>Hyphomicrobiales</taxon>
        <taxon>Reyranellaceae</taxon>
        <taxon>Reyranella</taxon>
    </lineage>
</organism>
<dbReference type="PANTHER" id="PTHR37953:SF1">
    <property type="entry name" value="UPF0127 PROTEIN MJ1496"/>
    <property type="match status" value="1"/>
</dbReference>
<dbReference type="Proteomes" id="UP000727907">
    <property type="component" value="Unassembled WGS sequence"/>
</dbReference>
<sequence length="164" mass="17736">MVQAVSKSPLGRRLFLAAPFVLAGGLAQAQQGGSDVHFKRSSLVVVSGGRDIKFDVDLALDDTQRARGLMFREKLGPYEGMLFDFYKEAPVSFWMKNTLIPLDMIFIAADGTIKSIHANAVPHSTETIPSQFPVRAVLEINGGSAKLLGIKPGDKVLHPIFGNA</sequence>
<dbReference type="InterPro" id="IPR003795">
    <property type="entry name" value="DUF192"/>
</dbReference>
<evidence type="ECO:0000313" key="3">
    <source>
        <dbReference type="Proteomes" id="UP000727907"/>
    </source>
</evidence>
<dbReference type="RefSeq" id="WP_216966268.1">
    <property type="nucleotide sequence ID" value="NZ_JAHOPB010000003.1"/>
</dbReference>
<name>A0ABS6ITC1_9HYPH</name>
<evidence type="ECO:0000256" key="1">
    <source>
        <dbReference type="SAM" id="SignalP"/>
    </source>
</evidence>
<protein>
    <submittedName>
        <fullName evidence="2">DUF192 domain-containing protein</fullName>
    </submittedName>
</protein>
<feature type="signal peptide" evidence="1">
    <location>
        <begin position="1"/>
        <end position="29"/>
    </location>
</feature>
<comment type="caution">
    <text evidence="2">The sequence shown here is derived from an EMBL/GenBank/DDBJ whole genome shotgun (WGS) entry which is preliminary data.</text>
</comment>
<gene>
    <name evidence="2" type="ORF">KQ910_24520</name>
</gene>
<keyword evidence="3" id="KW-1185">Reference proteome</keyword>